<dbReference type="SUPFAM" id="SSF54909">
    <property type="entry name" value="Dimeric alpha+beta barrel"/>
    <property type="match status" value="2"/>
</dbReference>
<reference evidence="2" key="1">
    <citation type="journal article" date="2019" name="Int. J. Syst. Evol. Microbiol.">
        <title>The Global Catalogue of Microorganisms (GCM) 10K type strain sequencing project: providing services to taxonomists for standard genome sequencing and annotation.</title>
        <authorList>
            <consortium name="The Broad Institute Genomics Platform"/>
            <consortium name="The Broad Institute Genome Sequencing Center for Infectious Disease"/>
            <person name="Wu L."/>
            <person name="Ma J."/>
        </authorList>
    </citation>
    <scope>NUCLEOTIDE SEQUENCE [LARGE SCALE GENOMIC DNA]</scope>
    <source>
        <strain evidence="2">CCUG 42722</strain>
    </source>
</reference>
<keyword evidence="2" id="KW-1185">Reference proteome</keyword>
<evidence type="ECO:0000313" key="1">
    <source>
        <dbReference type="EMBL" id="MFC4628137.1"/>
    </source>
</evidence>
<sequence length="209" mass="22889">MYIRSTEIQGEPAEIDAGLSLVREEIFPAVSAMDGCVGMSMLVDRQSGRCITTTAWSSEDAMQESAAAVRPLRDRAERALGSTSGRYVHEWEVAVVHRDHATPEGACARLTWLSGGDLHMVDNAIDMFRMVIVPQIQEFDGFCSASLMVDRETGRVVGTVAYDSREALEASREATTGIRERVIAELGATVDNVEEMEIAFAHLHVPEMA</sequence>
<dbReference type="EMBL" id="JBHSFI010000003">
    <property type="protein sequence ID" value="MFC4628137.1"/>
    <property type="molecule type" value="Genomic_DNA"/>
</dbReference>
<protein>
    <recommendedName>
        <fullName evidence="3">Antibiotic biosynthesis monooxygenase</fullName>
    </recommendedName>
</protein>
<dbReference type="RefSeq" id="WP_377133938.1">
    <property type="nucleotide sequence ID" value="NZ_JBHSFI010000003.1"/>
</dbReference>
<dbReference type="InterPro" id="IPR011008">
    <property type="entry name" value="Dimeric_a/b-barrel"/>
</dbReference>
<name>A0ABV9HED0_9MICO</name>
<gene>
    <name evidence="1" type="ORF">ACFO6V_07825</name>
</gene>
<comment type="caution">
    <text evidence="1">The sequence shown here is derived from an EMBL/GenBank/DDBJ whole genome shotgun (WGS) entry which is preliminary data.</text>
</comment>
<proteinExistence type="predicted"/>
<evidence type="ECO:0008006" key="3">
    <source>
        <dbReference type="Google" id="ProtNLM"/>
    </source>
</evidence>
<accession>A0ABV9HED0</accession>
<evidence type="ECO:0000313" key="2">
    <source>
        <dbReference type="Proteomes" id="UP001596011"/>
    </source>
</evidence>
<organism evidence="1 2">
    <name type="scientific">Promicromonospora alba</name>
    <dbReference type="NCBI Taxonomy" id="1616110"/>
    <lineage>
        <taxon>Bacteria</taxon>
        <taxon>Bacillati</taxon>
        <taxon>Actinomycetota</taxon>
        <taxon>Actinomycetes</taxon>
        <taxon>Micrococcales</taxon>
        <taxon>Promicromonosporaceae</taxon>
        <taxon>Promicromonospora</taxon>
    </lineage>
</organism>
<dbReference type="Proteomes" id="UP001596011">
    <property type="component" value="Unassembled WGS sequence"/>
</dbReference>